<protein>
    <submittedName>
        <fullName evidence="1">Uncharacterized protein</fullName>
    </submittedName>
</protein>
<name>B3DZR7_METI4</name>
<accession>B3DZR7</accession>
<reference evidence="1 2" key="1">
    <citation type="journal article" date="2008" name="Biol. Direct">
        <title>Complete genome sequence of the extremely acidophilic methanotroph isolate V4, Methylacidiphilum infernorum, a representative of the bacterial phylum Verrucomicrobia.</title>
        <authorList>
            <person name="Hou S."/>
            <person name="Makarova K.S."/>
            <person name="Saw J.H."/>
            <person name="Senin P."/>
            <person name="Ly B.V."/>
            <person name="Zhou Z."/>
            <person name="Ren Y."/>
            <person name="Wang J."/>
            <person name="Galperin M.Y."/>
            <person name="Omelchenko M.V."/>
            <person name="Wolf Y.I."/>
            <person name="Yutin N."/>
            <person name="Koonin E.V."/>
            <person name="Stott M.B."/>
            <person name="Mountain B.W."/>
            <person name="Crowe M.A."/>
            <person name="Smirnova A.V."/>
            <person name="Dunfield P.F."/>
            <person name="Feng L."/>
            <person name="Wang L."/>
            <person name="Alam M."/>
        </authorList>
    </citation>
    <scope>NUCLEOTIDE SEQUENCE [LARGE SCALE GENOMIC DNA]</scope>
    <source>
        <strain evidence="2">Isolate V4</strain>
    </source>
</reference>
<evidence type="ECO:0000313" key="2">
    <source>
        <dbReference type="Proteomes" id="UP000009149"/>
    </source>
</evidence>
<organism evidence="1 2">
    <name type="scientific">Methylacidiphilum infernorum (isolate V4)</name>
    <name type="common">Methylokorus infernorum (strain V4)</name>
    <dbReference type="NCBI Taxonomy" id="481448"/>
    <lineage>
        <taxon>Bacteria</taxon>
        <taxon>Pseudomonadati</taxon>
        <taxon>Verrucomicrobiota</taxon>
        <taxon>Methylacidiphilae</taxon>
        <taxon>Methylacidiphilales</taxon>
        <taxon>Methylacidiphilaceae</taxon>
        <taxon>Methylacidiphilum (ex Ratnadevi et al. 2023)</taxon>
    </lineage>
</organism>
<dbReference type="EMBL" id="CP000975">
    <property type="protein sequence ID" value="ACD84252.1"/>
    <property type="molecule type" value="Genomic_DNA"/>
</dbReference>
<dbReference type="Proteomes" id="UP000009149">
    <property type="component" value="Chromosome"/>
</dbReference>
<dbReference type="KEGG" id="min:Minf_2198"/>
<sequence>MIVLHNQYLHLKEIFFQKKQLSALFFRLGHDALGHPL</sequence>
<evidence type="ECO:0000313" key="1">
    <source>
        <dbReference type="EMBL" id="ACD84252.1"/>
    </source>
</evidence>
<gene>
    <name evidence="1" type="ordered locus">Minf_2198</name>
</gene>
<dbReference type="AlphaFoldDB" id="B3DZR7"/>
<dbReference type="HOGENOM" id="CLU_3345811_0_0_0"/>
<proteinExistence type="predicted"/>